<dbReference type="Proteomes" id="UP000249757">
    <property type="component" value="Unassembled WGS sequence"/>
</dbReference>
<evidence type="ECO:0000313" key="10">
    <source>
        <dbReference type="Proteomes" id="UP000245464"/>
    </source>
</evidence>
<keyword evidence="7" id="KW-1133">Transmembrane helix</keyword>
<protein>
    <submittedName>
        <fullName evidence="8 9">Cytochrome P450</fullName>
    </submittedName>
</protein>
<reference evidence="8" key="1">
    <citation type="journal article" date="2018" name="BMC Genomics">
        <title>Comparative genomics of the wheat fungal pathogen Pyrenophora tritici-repentis reveals chromosomal variations and genome plasticity.</title>
        <authorList>
            <person name="Moolhuijzen P."/>
            <person name="See P.T."/>
            <person name="Hane J.K."/>
            <person name="Shi G."/>
            <person name="Liu Z."/>
            <person name="Oliver R.P."/>
            <person name="Moffat C.S."/>
        </authorList>
    </citation>
    <scope>NUCLEOTIDE SEQUENCE [LARGE SCALE GENOMIC DNA]</scope>
    <source>
        <strain evidence="8">M4</strain>
    </source>
</reference>
<reference evidence="9" key="2">
    <citation type="submission" date="2021-05" db="EMBL/GenBank/DDBJ databases">
        <authorList>
            <person name="Moolhuijzen P.M."/>
            <person name="Moffat C.S."/>
        </authorList>
    </citation>
    <scope>NUCLEOTIDE SEQUENCE</scope>
    <source>
        <strain evidence="9">86-124</strain>
    </source>
</reference>
<feature type="binding site" description="axial binding residue" evidence="6">
    <location>
        <position position="550"/>
    </location>
    <ligand>
        <name>heme</name>
        <dbReference type="ChEBI" id="CHEBI:30413"/>
    </ligand>
    <ligandPart>
        <name>Fe</name>
        <dbReference type="ChEBI" id="CHEBI:18248"/>
    </ligandPart>
</feature>
<dbReference type="EMBL" id="NQIK02000004">
    <property type="protein sequence ID" value="KAF7571919.1"/>
    <property type="molecule type" value="Genomic_DNA"/>
</dbReference>
<evidence type="ECO:0000256" key="7">
    <source>
        <dbReference type="SAM" id="Phobius"/>
    </source>
</evidence>
<evidence type="ECO:0000256" key="1">
    <source>
        <dbReference type="ARBA" id="ARBA00001971"/>
    </source>
</evidence>
<reference evidence="11" key="4">
    <citation type="journal article" date="2022" name="Microb. Genom.">
        <title>A global pangenome for the wheat fungal pathogen Pyrenophora tritici-repentis and prediction of effector protein structural homology.</title>
        <authorList>
            <person name="Moolhuijzen P.M."/>
            <person name="See P.T."/>
            <person name="Shi G."/>
            <person name="Powell H.R."/>
            <person name="Cockram J."/>
            <person name="Jorgensen L.N."/>
            <person name="Benslimane H."/>
            <person name="Strelkov S.E."/>
            <person name="Turner J."/>
            <person name="Liu Z."/>
            <person name="Moffat C.S."/>
        </authorList>
    </citation>
    <scope>NUCLEOTIDE SEQUENCE [LARGE SCALE GENOMIC DNA]</scope>
</reference>
<feature type="transmembrane region" description="Helical" evidence="7">
    <location>
        <begin position="60"/>
        <end position="83"/>
    </location>
</feature>
<dbReference type="GO" id="GO:0020037">
    <property type="term" value="F:heme binding"/>
    <property type="evidence" value="ECO:0007669"/>
    <property type="project" value="InterPro"/>
</dbReference>
<dbReference type="GO" id="GO:0016705">
    <property type="term" value="F:oxidoreductase activity, acting on paired donors, with incorporation or reduction of molecular oxygen"/>
    <property type="evidence" value="ECO:0007669"/>
    <property type="project" value="InterPro"/>
</dbReference>
<dbReference type="PRINTS" id="PR00465">
    <property type="entry name" value="EP450IV"/>
</dbReference>
<dbReference type="InterPro" id="IPR036396">
    <property type="entry name" value="Cyt_P450_sf"/>
</dbReference>
<dbReference type="OMA" id="PYWGSAM"/>
<evidence type="ECO:0000313" key="9">
    <source>
        <dbReference type="EMBL" id="KAI1517191.1"/>
    </source>
</evidence>
<comment type="similarity">
    <text evidence="2">Belongs to the cytochrome P450 family.</text>
</comment>
<dbReference type="InterPro" id="IPR002403">
    <property type="entry name" value="Cyt_P450_E_grp-IV"/>
</dbReference>
<dbReference type="EMBL" id="NRDI02000004">
    <property type="protein sequence ID" value="KAI1517191.1"/>
    <property type="molecule type" value="Genomic_DNA"/>
</dbReference>
<dbReference type="PANTHER" id="PTHR24304">
    <property type="entry name" value="CYTOCHROME P450 FAMILY 7"/>
    <property type="match status" value="1"/>
</dbReference>
<evidence type="ECO:0000256" key="5">
    <source>
        <dbReference type="ARBA" id="ARBA00023004"/>
    </source>
</evidence>
<dbReference type="Pfam" id="PF00067">
    <property type="entry name" value="p450"/>
    <property type="match status" value="1"/>
</dbReference>
<keyword evidence="5 6" id="KW-0408">Iron</keyword>
<accession>A0A2W1E9K7</accession>
<comment type="caution">
    <text evidence="8">The sequence shown here is derived from an EMBL/GenBank/DDBJ whole genome shotgun (WGS) entry which is preliminary data.</text>
</comment>
<dbReference type="Proteomes" id="UP000245464">
    <property type="component" value="Chromosome 4"/>
</dbReference>
<name>A0A2W1E9K7_9PLEO</name>
<keyword evidence="7" id="KW-0472">Membrane</keyword>
<dbReference type="InterPro" id="IPR001128">
    <property type="entry name" value="Cyt_P450"/>
</dbReference>
<dbReference type="InterPro" id="IPR050529">
    <property type="entry name" value="CYP450_sterol_14alpha_dmase"/>
</dbReference>
<dbReference type="GO" id="GO:0005506">
    <property type="term" value="F:iron ion binding"/>
    <property type="evidence" value="ECO:0007669"/>
    <property type="project" value="InterPro"/>
</dbReference>
<gene>
    <name evidence="9" type="ORF">Ptr86124_004128</name>
    <name evidence="8" type="ORF">PtrM4_094190</name>
</gene>
<evidence type="ECO:0000313" key="11">
    <source>
        <dbReference type="Proteomes" id="UP000249757"/>
    </source>
</evidence>
<sequence length="609" mass="69104">MSVIQDLPSNVLLSLPWSRLKESVYERVLIPTIANNDSYVPTSRPEIMASSWTNTCRQTLVFAGILSIPLIFNYLFIVVQYHWTNNRRTNGQIPPQYPALPVIGSTLSFLWDGASFVKKATTYAGKLTCVRISLLVSGIYLVSEPEAVADMWKQPTLSSPIYVYTVGLRYIFGMREKAIKTYTEDDSGPYRKPHPNSNVAPHNRIDFLTHDSLLRGLTGSSMLPTFQRYQTIVKQNLDAQAIGEEWVEMPDLLAFFRDSVGKATLEALYGPSLLKINPNFINDLWEFDGHVKNLAKRLPRFLIPKAYRVRDQLKDQILNWYQYARQHFRDEAVHNERKDWDPYWGSVMNRDRQKTILSIDGQDDEALASTDLGLIWTSVTNLVPSTMMTTLHIFNDADLLSRVRTSLDDTVSCDEEKTDVAMDKLLSKDLLQSVYAETLRLYVQSYITRCSPHEDVPVGSWWLPRNEVSMVASYTSHMNTDLWNTQEGKHPVTDFWAERFLLDPNDDQSGPLKRTGDEKVPTKAGDVGVHFSNKGLGGAWIPYGGGFGACPGRLLAKRVIMFTCALLITEYEVDIRTQDFEMDSSDFGLGTQKPKAPIAFAIRKRNVAK</sequence>
<proteinExistence type="inferred from homology"/>
<organism evidence="8 10">
    <name type="scientific">Pyrenophora tritici-repentis</name>
    <dbReference type="NCBI Taxonomy" id="45151"/>
    <lineage>
        <taxon>Eukaryota</taxon>
        <taxon>Fungi</taxon>
        <taxon>Dikarya</taxon>
        <taxon>Ascomycota</taxon>
        <taxon>Pezizomycotina</taxon>
        <taxon>Dothideomycetes</taxon>
        <taxon>Pleosporomycetidae</taxon>
        <taxon>Pleosporales</taxon>
        <taxon>Pleosporineae</taxon>
        <taxon>Pleosporaceae</taxon>
        <taxon>Pyrenophora</taxon>
    </lineage>
</organism>
<dbReference type="Gene3D" id="1.10.630.10">
    <property type="entry name" value="Cytochrome P450"/>
    <property type="match status" value="1"/>
</dbReference>
<dbReference type="OrthoDB" id="1470350at2759"/>
<reference evidence="9" key="3">
    <citation type="journal article" date="2022" name="bioRxiv">
        <title>A global pangenome for the wheat fungal pathogen Pyrenophora tritici-repentis and prediction of effector protein structural homology.</title>
        <authorList>
            <person name="Moolhuijzen P."/>
            <person name="See P.T."/>
            <person name="Shi G."/>
            <person name="Powell H.R."/>
            <person name="Cockram J."/>
            <person name="Jorgensen L.N."/>
            <person name="Benslimane H."/>
            <person name="Strelkov S.E."/>
            <person name="Turner J."/>
            <person name="Liu Z."/>
            <person name="Moffat C.S."/>
        </authorList>
    </citation>
    <scope>NUCLEOTIDE SEQUENCE</scope>
    <source>
        <strain evidence="9">86-124</strain>
    </source>
</reference>
<evidence type="ECO:0000256" key="4">
    <source>
        <dbReference type="ARBA" id="ARBA00022723"/>
    </source>
</evidence>
<dbReference type="AlphaFoldDB" id="A0A2W1E9K7"/>
<keyword evidence="7" id="KW-0812">Transmembrane</keyword>
<evidence type="ECO:0000256" key="2">
    <source>
        <dbReference type="ARBA" id="ARBA00010617"/>
    </source>
</evidence>
<keyword evidence="4 6" id="KW-0479">Metal-binding</keyword>
<comment type="cofactor">
    <cofactor evidence="1 6">
        <name>heme</name>
        <dbReference type="ChEBI" id="CHEBI:30413"/>
    </cofactor>
</comment>
<dbReference type="SUPFAM" id="SSF48264">
    <property type="entry name" value="Cytochrome P450"/>
    <property type="match status" value="1"/>
</dbReference>
<keyword evidence="3 6" id="KW-0349">Heme</keyword>
<keyword evidence="11" id="KW-1185">Reference proteome</keyword>
<dbReference type="PANTHER" id="PTHR24304:SF2">
    <property type="entry name" value="24-HYDROXYCHOLESTEROL 7-ALPHA-HYDROXYLASE"/>
    <property type="match status" value="1"/>
</dbReference>
<evidence type="ECO:0000256" key="6">
    <source>
        <dbReference type="PIRSR" id="PIRSR602403-1"/>
    </source>
</evidence>
<evidence type="ECO:0000256" key="3">
    <source>
        <dbReference type="ARBA" id="ARBA00022617"/>
    </source>
</evidence>
<evidence type="ECO:0000313" key="8">
    <source>
        <dbReference type="EMBL" id="KAF7571919.1"/>
    </source>
</evidence>
<dbReference type="GO" id="GO:0008395">
    <property type="term" value="F:steroid hydroxylase activity"/>
    <property type="evidence" value="ECO:0007669"/>
    <property type="project" value="TreeGrafter"/>
</dbReference>
<dbReference type="CDD" id="cd11040">
    <property type="entry name" value="CYP7_CYP8-like"/>
    <property type="match status" value="1"/>
</dbReference>